<feature type="compositionally biased region" description="Basic and acidic residues" evidence="1">
    <location>
        <begin position="427"/>
        <end position="439"/>
    </location>
</feature>
<feature type="region of interest" description="Disordered" evidence="1">
    <location>
        <begin position="341"/>
        <end position="362"/>
    </location>
</feature>
<reference evidence="2" key="1">
    <citation type="submission" date="2014-08" db="EMBL/GenBank/DDBJ databases">
        <authorList>
            <person name="Sharma Rahul"/>
            <person name="Thines Marco"/>
        </authorList>
    </citation>
    <scope>NUCLEOTIDE SEQUENCE</scope>
</reference>
<feature type="compositionally biased region" description="Polar residues" evidence="1">
    <location>
        <begin position="192"/>
        <end position="210"/>
    </location>
</feature>
<feature type="region of interest" description="Disordered" evidence="1">
    <location>
        <begin position="422"/>
        <end position="444"/>
    </location>
</feature>
<evidence type="ECO:0000313" key="2">
    <source>
        <dbReference type="EMBL" id="CED85412.1"/>
    </source>
</evidence>
<feature type="compositionally biased region" description="Polar residues" evidence="1">
    <location>
        <begin position="613"/>
        <end position="626"/>
    </location>
</feature>
<organism evidence="2">
    <name type="scientific">Phaffia rhodozyma</name>
    <name type="common">Yeast</name>
    <name type="synonym">Xanthophyllomyces dendrorhous</name>
    <dbReference type="NCBI Taxonomy" id="264483"/>
    <lineage>
        <taxon>Eukaryota</taxon>
        <taxon>Fungi</taxon>
        <taxon>Dikarya</taxon>
        <taxon>Basidiomycota</taxon>
        <taxon>Agaricomycotina</taxon>
        <taxon>Tremellomycetes</taxon>
        <taxon>Cystofilobasidiales</taxon>
        <taxon>Mrakiaceae</taxon>
        <taxon>Phaffia</taxon>
    </lineage>
</organism>
<feature type="region of interest" description="Disordered" evidence="1">
    <location>
        <begin position="530"/>
        <end position="554"/>
    </location>
</feature>
<protein>
    <submittedName>
        <fullName evidence="2">Uncharacterized protein</fullName>
    </submittedName>
</protein>
<feature type="compositionally biased region" description="Polar residues" evidence="1">
    <location>
        <begin position="100"/>
        <end position="127"/>
    </location>
</feature>
<feature type="compositionally biased region" description="Polar residues" evidence="1">
    <location>
        <begin position="639"/>
        <end position="649"/>
    </location>
</feature>
<feature type="region of interest" description="Disordered" evidence="1">
    <location>
        <begin position="192"/>
        <end position="259"/>
    </location>
</feature>
<feature type="compositionally biased region" description="Pro residues" evidence="1">
    <location>
        <begin position="15"/>
        <end position="24"/>
    </location>
</feature>
<feature type="compositionally biased region" description="Low complexity" evidence="1">
    <location>
        <begin position="36"/>
        <end position="56"/>
    </location>
</feature>
<evidence type="ECO:0000256" key="1">
    <source>
        <dbReference type="SAM" id="MobiDB-lite"/>
    </source>
</evidence>
<feature type="compositionally biased region" description="Polar residues" evidence="1">
    <location>
        <begin position="571"/>
        <end position="605"/>
    </location>
</feature>
<feature type="region of interest" description="Disordered" evidence="1">
    <location>
        <begin position="571"/>
        <end position="698"/>
    </location>
</feature>
<feature type="region of interest" description="Disordered" evidence="1">
    <location>
        <begin position="1"/>
        <end position="141"/>
    </location>
</feature>
<sequence length="805" mass="85165">MSGFLSFVTGTTTVPRPPTAPVVPRPGNNIANHGLTSGASTNTSTSVSTSPNTSPGISSHSTSDEGEILDSRQPRRSGSQPPSRTSTSTSLSTSHSQLSNHDQSFQAPNRVSTSDLCSPSGPSQQSIARKDGGSGSKKKARKPAAFETLIFVRPPPTSKAHPLNFQCQLVAPSPPTPNPRRTSINSLYPITSRQSTAPSVQSHRLSSHDATTPAGEYPPTDPNSNDVEELETPEDHALSRSPSVKSTNSVISTSTSGTIGGSSGLKRIVPLYNLNCHTVIACNISDAGTDAKVARFFKRNLEISSFGSLEPIEHWPPLPSSNTLQYQPLSSTSLAVYPASPQLTSTRKLSTSPSDTGSPRISLESTLSAGALDELNRGPLGMQENGGTTKRFLGKLFRKTPSKNGPRAGGERAVSSSGNFFSSFSLGEKEPRTSSEQRARSSRSSFTAPLSAAVTEAVNEAVVGGGSNKRAPYLGAPTLGTSPIVKPPLEGMKTSGRPSAYIWIVSKWATPGDVWSFAAISNTLPSFSHSPIPSPSDTSFSIRPPANNPDPRSLKPVSLVRFEWVRGRSSSTDKLSADCNSRPTSTRRVSASNIAASLPSQSSAGPATPPRRVSSQTERPSSSPNRVNLPGASNALRPYSSSLRSNVTPSPKGEVNLQVPESPSSNRGRPLSSPLDDDKSEPAEAEDEDEDDDPEDSETPWLCYITRISSVHAISNGAGIGNSGLSTDRILLGKLSPAPHHPKILAQLRMPYPMNPFPVEGINDSGFLSADQLKDVVCSTAMFLLVRESWGGLGKKKKDAAVRKN</sequence>
<feature type="compositionally biased region" description="Acidic residues" evidence="1">
    <location>
        <begin position="683"/>
        <end position="698"/>
    </location>
</feature>
<accession>A0A0F7STA3</accession>
<feature type="compositionally biased region" description="Low complexity" evidence="1">
    <location>
        <begin position="243"/>
        <end position="257"/>
    </location>
</feature>
<name>A0A0F7STA3_PHARH</name>
<dbReference type="EMBL" id="LN483332">
    <property type="protein sequence ID" value="CED85412.1"/>
    <property type="molecule type" value="Genomic_DNA"/>
</dbReference>
<dbReference type="AlphaFoldDB" id="A0A0F7STA3"/>
<feature type="compositionally biased region" description="Low complexity" evidence="1">
    <location>
        <begin position="76"/>
        <end position="99"/>
    </location>
</feature>
<proteinExistence type="predicted"/>